<evidence type="ECO:0000259" key="1">
    <source>
        <dbReference type="Pfam" id="PF01370"/>
    </source>
</evidence>
<dbReference type="GO" id="GO:0005737">
    <property type="term" value="C:cytoplasm"/>
    <property type="evidence" value="ECO:0007669"/>
    <property type="project" value="TreeGrafter"/>
</dbReference>
<accession>A0A382SCT7</accession>
<evidence type="ECO:0000313" key="2">
    <source>
        <dbReference type="EMBL" id="SVD07683.1"/>
    </source>
</evidence>
<dbReference type="PANTHER" id="PTHR48079:SF6">
    <property type="entry name" value="NAD(P)-BINDING DOMAIN-CONTAINING PROTEIN-RELATED"/>
    <property type="match status" value="1"/>
</dbReference>
<dbReference type="EMBL" id="UINC01128130">
    <property type="protein sequence ID" value="SVD07683.1"/>
    <property type="molecule type" value="Genomic_DNA"/>
</dbReference>
<dbReference type="PANTHER" id="PTHR48079">
    <property type="entry name" value="PROTEIN YEEZ"/>
    <property type="match status" value="1"/>
</dbReference>
<feature type="non-terminal residue" evidence="2">
    <location>
        <position position="235"/>
    </location>
</feature>
<dbReference type="AlphaFoldDB" id="A0A382SCT7"/>
<dbReference type="InterPro" id="IPR036291">
    <property type="entry name" value="NAD(P)-bd_dom_sf"/>
</dbReference>
<name>A0A382SCT7_9ZZZZ</name>
<protein>
    <recommendedName>
        <fullName evidence="1">NAD-dependent epimerase/dehydratase domain-containing protein</fullName>
    </recommendedName>
</protein>
<reference evidence="2" key="1">
    <citation type="submission" date="2018-05" db="EMBL/GenBank/DDBJ databases">
        <authorList>
            <person name="Lanie J.A."/>
            <person name="Ng W.-L."/>
            <person name="Kazmierczak K.M."/>
            <person name="Andrzejewski T.M."/>
            <person name="Davidsen T.M."/>
            <person name="Wayne K.J."/>
            <person name="Tettelin H."/>
            <person name="Glass J.I."/>
            <person name="Rusch D."/>
            <person name="Podicherti R."/>
            <person name="Tsui H.-C.T."/>
            <person name="Winkler M.E."/>
        </authorList>
    </citation>
    <scope>NUCLEOTIDE SEQUENCE</scope>
</reference>
<gene>
    <name evidence="2" type="ORF">METZ01_LOCUS360537</name>
</gene>
<dbReference type="Pfam" id="PF01370">
    <property type="entry name" value="Epimerase"/>
    <property type="match status" value="1"/>
</dbReference>
<proteinExistence type="predicted"/>
<sequence>MKVFMTGTTGHAGSVALDHFVNEGHEVFALVRPHHIPNLAKRKHVNWIAGDFADTEIINDTAAKTDAAVHIGASHDNEMEYLDANTIAAIADAFSQSGKVFVSTSADIVYGDTGLTPRDEREPIENPPPLRAWRARHDLEVVALSERGIRGVVLRPGLIYGRAGGWLSGLILRAQETGISRYIGKGLNLTSTIHVEALADLYLKAVINESATGIYNAASDEVVCSMDTAHLIAKY</sequence>
<organism evidence="2">
    <name type="scientific">marine metagenome</name>
    <dbReference type="NCBI Taxonomy" id="408172"/>
    <lineage>
        <taxon>unclassified sequences</taxon>
        <taxon>metagenomes</taxon>
        <taxon>ecological metagenomes</taxon>
    </lineage>
</organism>
<dbReference type="GO" id="GO:0004029">
    <property type="term" value="F:aldehyde dehydrogenase (NAD+) activity"/>
    <property type="evidence" value="ECO:0007669"/>
    <property type="project" value="TreeGrafter"/>
</dbReference>
<dbReference type="InterPro" id="IPR051783">
    <property type="entry name" value="NAD(P)-dependent_oxidoreduct"/>
</dbReference>
<dbReference type="Gene3D" id="3.40.50.720">
    <property type="entry name" value="NAD(P)-binding Rossmann-like Domain"/>
    <property type="match status" value="1"/>
</dbReference>
<dbReference type="InterPro" id="IPR001509">
    <property type="entry name" value="Epimerase_deHydtase"/>
</dbReference>
<feature type="domain" description="NAD-dependent epimerase/dehydratase" evidence="1">
    <location>
        <begin position="3"/>
        <end position="217"/>
    </location>
</feature>
<dbReference type="SUPFAM" id="SSF51735">
    <property type="entry name" value="NAD(P)-binding Rossmann-fold domains"/>
    <property type="match status" value="1"/>
</dbReference>